<dbReference type="WBParaSite" id="TCONS_00016662.p1">
    <property type="protein sequence ID" value="TCONS_00016662.p1"/>
    <property type="gene ID" value="XLOC_011309"/>
</dbReference>
<evidence type="ECO:0000313" key="25">
    <source>
        <dbReference type="Proteomes" id="UP000035681"/>
    </source>
</evidence>
<evidence type="ECO:0000256" key="22">
    <source>
        <dbReference type="ARBA" id="ARBA00059245"/>
    </source>
</evidence>
<evidence type="ECO:0000256" key="16">
    <source>
        <dbReference type="ARBA" id="ARBA00023180"/>
    </source>
</evidence>
<dbReference type="InterPro" id="IPR026050">
    <property type="entry name" value="C1GALT1/C1GALT1_chp1"/>
</dbReference>
<feature type="domain" description="Fringe-like glycosyltransferase" evidence="24">
    <location>
        <begin position="99"/>
        <end position="259"/>
    </location>
</feature>
<comment type="similarity">
    <text evidence="4">Belongs to the glycosyltransferase 31 family. Beta3-Gal-T subfamily.</text>
</comment>
<keyword evidence="25" id="KW-1185">Reference proteome</keyword>
<keyword evidence="15" id="KW-1015">Disulfide bond</keyword>
<reference evidence="26" key="1">
    <citation type="submission" date="2024-02" db="UniProtKB">
        <authorList>
            <consortium name="WormBaseParasite"/>
        </authorList>
    </citation>
    <scope>IDENTIFICATION</scope>
</reference>
<keyword evidence="16" id="KW-0325">Glycoprotein</keyword>
<evidence type="ECO:0000313" key="26">
    <source>
        <dbReference type="WBParaSite" id="TCONS_00016662.p1"/>
    </source>
</evidence>
<dbReference type="InterPro" id="IPR003378">
    <property type="entry name" value="Fringe-like_glycosylTrfase"/>
</dbReference>
<dbReference type="Gene3D" id="3.90.550.50">
    <property type="match status" value="1"/>
</dbReference>
<evidence type="ECO:0000256" key="20">
    <source>
        <dbReference type="ARBA" id="ARBA00042009"/>
    </source>
</evidence>
<evidence type="ECO:0000256" key="1">
    <source>
        <dbReference type="ARBA" id="ARBA00001936"/>
    </source>
</evidence>
<evidence type="ECO:0000256" key="17">
    <source>
        <dbReference type="ARBA" id="ARBA00023211"/>
    </source>
</evidence>
<evidence type="ECO:0000256" key="18">
    <source>
        <dbReference type="ARBA" id="ARBA00040898"/>
    </source>
</evidence>
<evidence type="ECO:0000256" key="10">
    <source>
        <dbReference type="ARBA" id="ARBA00022723"/>
    </source>
</evidence>
<dbReference type="GO" id="GO:0030145">
    <property type="term" value="F:manganese ion binding"/>
    <property type="evidence" value="ECO:0007669"/>
    <property type="project" value="UniProtKB-ARBA"/>
</dbReference>
<accession>A0AAF5DS49</accession>
<dbReference type="EC" id="2.4.1.122" evidence="6"/>
<evidence type="ECO:0000256" key="21">
    <source>
        <dbReference type="ARBA" id="ARBA00043065"/>
    </source>
</evidence>
<dbReference type="Pfam" id="PF02434">
    <property type="entry name" value="Fringe"/>
    <property type="match status" value="1"/>
</dbReference>
<comment type="function">
    <text evidence="22">Glycosyltransferase that generates the core 1 O-glycan Gal-beta1-3GalNAc-alpha1-Ser/Thr (T antigen), which is a precursor for many extended O-glycans in glycoproteins.</text>
</comment>
<keyword evidence="11" id="KW-0547">Nucleotide-binding</keyword>
<keyword evidence="8" id="KW-0808">Transferase</keyword>
<proteinExistence type="inferred from homology"/>
<keyword evidence="13 23" id="KW-1133">Transmembrane helix</keyword>
<comment type="subunit">
    <text evidence="5">Homodimer; disulfide-linked.</text>
</comment>
<evidence type="ECO:0000256" key="4">
    <source>
        <dbReference type="ARBA" id="ARBA00006462"/>
    </source>
</evidence>
<dbReference type="PANTHER" id="PTHR23033">
    <property type="entry name" value="BETA1,3-GALACTOSYLTRANSFERASE"/>
    <property type="match status" value="1"/>
</dbReference>
<dbReference type="GO" id="GO:0000166">
    <property type="term" value="F:nucleotide binding"/>
    <property type="evidence" value="ECO:0007669"/>
    <property type="project" value="UniProtKB-KW"/>
</dbReference>
<dbReference type="GO" id="GO:0016020">
    <property type="term" value="C:membrane"/>
    <property type="evidence" value="ECO:0007669"/>
    <property type="project" value="UniProtKB-SubCell"/>
</dbReference>
<evidence type="ECO:0000256" key="6">
    <source>
        <dbReference type="ARBA" id="ARBA00012557"/>
    </source>
</evidence>
<comment type="subcellular location">
    <subcellularLocation>
        <location evidence="2">Membrane</location>
        <topology evidence="2">Single-pass type II membrane protein</topology>
    </subcellularLocation>
</comment>
<sequence>MNSNDRYPSFLTFFYGILFGIIISIFLFYNFLYDRENEDIYFESNILASQIYNNDYNENINNTNLTKTTMQFMNKYNKKINESFQIFEEIASHVKVLCFILTYKDNHETRAIHVKLTWAKRCNKYIFISSVNDSSLPSIHLNTTEGRDHLWGKTKEALKYVYNNYYNDYDWFLKADDDTYVIVENLRFMLLSHSPYDPIYFGFKFKPYVKQGYMSGGAGYVLGKKALKNVVTKGLPDITKCNYGTGGAEDIQIGQCLEKVGIVGGDSRDSFGRHRFLPLDIEYHITKSEKDMKFWLWTYTYYPLDKGPTCCKKTKDEIYKNSIDFSRQLAGKNDTFFDKQSKKLFKNQTIQLPEIVKNEEFIIKLCSYDLLFQGMNNNILLYLKLFTIDETIYKIIKFLNTIRIRNISIFKKLTECELVPLYKDLLNISFLIICIAHQINPFKYKCSGIFRKKPPCFLELNLEMSHEKDVVMKFFASNNQKMTFVQLYNNRNFNRKYSRKLSVFIKQAFDQESIKVICTKLGIRYRYPTKILFLNLHQHKCFTRRLERIGYKFKCSSFFGSKPPCFLQIYLENHREMATLLSACIPAQGHILNKLYKKHFFDPSVVSSMNKFAAIYFTQTVIYDICRKLKIKKCRHKTYVSFYLSKRGYKSALKRQKIEQEKKKRLLLEREKSSSFRSILQQKTNNL</sequence>
<evidence type="ECO:0000256" key="3">
    <source>
        <dbReference type="ARBA" id="ARBA00004922"/>
    </source>
</evidence>
<feature type="transmembrane region" description="Helical" evidence="23">
    <location>
        <begin position="12"/>
        <end position="32"/>
    </location>
</feature>
<dbReference type="Proteomes" id="UP000035681">
    <property type="component" value="Unplaced"/>
</dbReference>
<evidence type="ECO:0000256" key="23">
    <source>
        <dbReference type="SAM" id="Phobius"/>
    </source>
</evidence>
<comment type="pathway">
    <text evidence="3">Protein modification; protein glycosylation.</text>
</comment>
<evidence type="ECO:0000256" key="15">
    <source>
        <dbReference type="ARBA" id="ARBA00023157"/>
    </source>
</evidence>
<dbReference type="FunFam" id="3.90.550.50:FF:000017">
    <property type="entry name" value="Glycoprotein-N-acetylgalactosamine 3-beta-galactosyltransferase 1"/>
    <property type="match status" value="1"/>
</dbReference>
<keyword evidence="17" id="KW-0464">Manganese</keyword>
<dbReference type="GO" id="GO:0016263">
    <property type="term" value="F:glycoprotein-N-acetylgalactosamine 3-beta-galactosyltransferase activity"/>
    <property type="evidence" value="ECO:0007669"/>
    <property type="project" value="UniProtKB-EC"/>
</dbReference>
<protein>
    <recommendedName>
        <fullName evidence="18">Glycoprotein-N-acetylgalactosamine 3-beta-galactosyltransferase 1</fullName>
        <ecNumber evidence="6">2.4.1.122</ecNumber>
    </recommendedName>
    <alternativeName>
        <fullName evidence="20">Core 1 O-glycan T-synthase</fullName>
    </alternativeName>
    <alternativeName>
        <fullName evidence="21">Core 1 UDP-galactose:N-acetylgalactosamine-alpha-R beta 1,3-galactosyltransferase 1</fullName>
    </alternativeName>
    <alternativeName>
        <fullName evidence="19">Core 1 beta1,3-galactosyltransferase 1</fullName>
    </alternativeName>
</protein>
<evidence type="ECO:0000256" key="14">
    <source>
        <dbReference type="ARBA" id="ARBA00023136"/>
    </source>
</evidence>
<keyword evidence="9 23" id="KW-0812">Transmembrane</keyword>
<evidence type="ECO:0000256" key="13">
    <source>
        <dbReference type="ARBA" id="ARBA00022989"/>
    </source>
</evidence>
<keyword evidence="10" id="KW-0479">Metal-binding</keyword>
<organism evidence="25 26">
    <name type="scientific">Strongyloides stercoralis</name>
    <name type="common">Threadworm</name>
    <dbReference type="NCBI Taxonomy" id="6248"/>
    <lineage>
        <taxon>Eukaryota</taxon>
        <taxon>Metazoa</taxon>
        <taxon>Ecdysozoa</taxon>
        <taxon>Nematoda</taxon>
        <taxon>Chromadorea</taxon>
        <taxon>Rhabditida</taxon>
        <taxon>Tylenchina</taxon>
        <taxon>Panagrolaimomorpha</taxon>
        <taxon>Strongyloidoidea</taxon>
        <taxon>Strongyloididae</taxon>
        <taxon>Strongyloides</taxon>
    </lineage>
</organism>
<comment type="cofactor">
    <cofactor evidence="1">
        <name>Mn(2+)</name>
        <dbReference type="ChEBI" id="CHEBI:29035"/>
    </cofactor>
</comment>
<evidence type="ECO:0000256" key="2">
    <source>
        <dbReference type="ARBA" id="ARBA00004606"/>
    </source>
</evidence>
<keyword evidence="14 23" id="KW-0472">Membrane</keyword>
<evidence type="ECO:0000256" key="12">
    <source>
        <dbReference type="ARBA" id="ARBA00022968"/>
    </source>
</evidence>
<dbReference type="PANTHER" id="PTHR23033:SF14">
    <property type="entry name" value="GLYCOPROTEIN-N-ACETYLGALACTOSAMINE 3-BETA-GALACTOSYLTRANSFERASE 1-RELATED"/>
    <property type="match status" value="1"/>
</dbReference>
<keyword evidence="12" id="KW-0735">Signal-anchor</keyword>
<evidence type="ECO:0000256" key="5">
    <source>
        <dbReference type="ARBA" id="ARBA00011748"/>
    </source>
</evidence>
<evidence type="ECO:0000256" key="7">
    <source>
        <dbReference type="ARBA" id="ARBA00022676"/>
    </source>
</evidence>
<evidence type="ECO:0000256" key="19">
    <source>
        <dbReference type="ARBA" id="ARBA00041226"/>
    </source>
</evidence>
<dbReference type="AlphaFoldDB" id="A0AAF5DS49"/>
<evidence type="ECO:0000256" key="11">
    <source>
        <dbReference type="ARBA" id="ARBA00022741"/>
    </source>
</evidence>
<name>A0AAF5DS49_STRER</name>
<evidence type="ECO:0000259" key="24">
    <source>
        <dbReference type="Pfam" id="PF02434"/>
    </source>
</evidence>
<keyword evidence="7" id="KW-0328">Glycosyltransferase</keyword>
<evidence type="ECO:0000256" key="8">
    <source>
        <dbReference type="ARBA" id="ARBA00022679"/>
    </source>
</evidence>
<evidence type="ECO:0000256" key="9">
    <source>
        <dbReference type="ARBA" id="ARBA00022692"/>
    </source>
</evidence>